<dbReference type="Gene3D" id="3.10.20.600">
    <property type="match status" value="1"/>
</dbReference>
<accession>X1MPK2</accession>
<dbReference type="Gene3D" id="1.20.1440.230">
    <property type="entry name" value="NADH-ubiquinone oxidoreductase 51kDa subunit, iron-sulphur binding domain"/>
    <property type="match status" value="1"/>
</dbReference>
<dbReference type="Pfam" id="PF10589">
    <property type="entry name" value="NADH_4Fe-4S"/>
    <property type="match status" value="1"/>
</dbReference>
<name>X1MPK2_9ZZZZ</name>
<proteinExistence type="predicted"/>
<evidence type="ECO:0000259" key="4">
    <source>
        <dbReference type="Pfam" id="PF10589"/>
    </source>
</evidence>
<dbReference type="GO" id="GO:0046872">
    <property type="term" value="F:metal ion binding"/>
    <property type="evidence" value="ECO:0007669"/>
    <property type="project" value="UniProtKB-KW"/>
</dbReference>
<comment type="caution">
    <text evidence="5">The sequence shown here is derived from an EMBL/GenBank/DDBJ whole genome shotgun (WGS) entry which is preliminary data.</text>
</comment>
<dbReference type="PANTHER" id="PTHR43578:SF3">
    <property type="entry name" value="NADH-QUINONE OXIDOREDUCTASE SUBUNIT F"/>
    <property type="match status" value="1"/>
</dbReference>
<keyword evidence="3" id="KW-0411">Iron-sulfur</keyword>
<dbReference type="SUPFAM" id="SSF140490">
    <property type="entry name" value="Nqo1C-terminal domain-like"/>
    <property type="match status" value="1"/>
</dbReference>
<organism evidence="5">
    <name type="scientific">marine sediment metagenome</name>
    <dbReference type="NCBI Taxonomy" id="412755"/>
    <lineage>
        <taxon>unclassified sequences</taxon>
        <taxon>metagenomes</taxon>
        <taxon>ecological metagenomes</taxon>
    </lineage>
</organism>
<dbReference type="InterPro" id="IPR019575">
    <property type="entry name" value="Nuop51_4Fe4S-bd"/>
</dbReference>
<feature type="domain" description="NADH-ubiquinone oxidoreductase 51kDa subunit iron-sulphur binding" evidence="4">
    <location>
        <begin position="56"/>
        <end position="83"/>
    </location>
</feature>
<keyword evidence="2" id="KW-0408">Iron</keyword>
<protein>
    <recommendedName>
        <fullName evidence="4">NADH-ubiquinone oxidoreductase 51kDa subunit iron-sulphur binding domain-containing protein</fullName>
    </recommendedName>
</protein>
<evidence type="ECO:0000313" key="5">
    <source>
        <dbReference type="EMBL" id="GAI08314.1"/>
    </source>
</evidence>
<dbReference type="AlphaFoldDB" id="X1MPK2"/>
<sequence length="84" mass="8977">MRDGKFKMAQVGGTTGAILGEDMLDVPLDYASLGEKGLVLGSGAILVMDETTCALDMLKCFLNFFKRESCGKCIPGRVGTEKLL</sequence>
<feature type="non-terminal residue" evidence="5">
    <location>
        <position position="84"/>
    </location>
</feature>
<dbReference type="InterPro" id="IPR037207">
    <property type="entry name" value="Nuop51_4Fe4S-bd_sf"/>
</dbReference>
<dbReference type="EMBL" id="BARV01003532">
    <property type="protein sequence ID" value="GAI08314.1"/>
    <property type="molecule type" value="Genomic_DNA"/>
</dbReference>
<evidence type="ECO:0000256" key="3">
    <source>
        <dbReference type="ARBA" id="ARBA00023014"/>
    </source>
</evidence>
<dbReference type="SUPFAM" id="SSF142984">
    <property type="entry name" value="Nqo1 middle domain-like"/>
    <property type="match status" value="1"/>
</dbReference>
<gene>
    <name evidence="5" type="ORF">S06H3_08387</name>
</gene>
<dbReference type="GO" id="GO:0051539">
    <property type="term" value="F:4 iron, 4 sulfur cluster binding"/>
    <property type="evidence" value="ECO:0007669"/>
    <property type="project" value="InterPro"/>
</dbReference>
<keyword evidence="1" id="KW-0479">Metal-binding</keyword>
<dbReference type="PANTHER" id="PTHR43578">
    <property type="entry name" value="NADH-QUINONE OXIDOREDUCTASE SUBUNIT F"/>
    <property type="match status" value="1"/>
</dbReference>
<evidence type="ECO:0000256" key="2">
    <source>
        <dbReference type="ARBA" id="ARBA00023004"/>
    </source>
</evidence>
<evidence type="ECO:0000256" key="1">
    <source>
        <dbReference type="ARBA" id="ARBA00022723"/>
    </source>
</evidence>
<reference evidence="5" key="1">
    <citation type="journal article" date="2014" name="Front. Microbiol.">
        <title>High frequency of phylogenetically diverse reductive dehalogenase-homologous genes in deep subseafloor sedimentary metagenomes.</title>
        <authorList>
            <person name="Kawai M."/>
            <person name="Futagami T."/>
            <person name="Toyoda A."/>
            <person name="Takaki Y."/>
            <person name="Nishi S."/>
            <person name="Hori S."/>
            <person name="Arai W."/>
            <person name="Tsubouchi T."/>
            <person name="Morono Y."/>
            <person name="Uchiyama I."/>
            <person name="Ito T."/>
            <person name="Fujiyama A."/>
            <person name="Inagaki F."/>
            <person name="Takami H."/>
        </authorList>
    </citation>
    <scope>NUCLEOTIDE SEQUENCE</scope>
    <source>
        <strain evidence="5">Expedition CK06-06</strain>
    </source>
</reference>